<evidence type="ECO:0000256" key="2">
    <source>
        <dbReference type="ARBA" id="ARBA00022679"/>
    </source>
</evidence>
<feature type="chain" id="PRO_5037481677" evidence="4">
    <location>
        <begin position="27"/>
        <end position="263"/>
    </location>
</feature>
<evidence type="ECO:0000259" key="5">
    <source>
        <dbReference type="Pfam" id="PF13847"/>
    </source>
</evidence>
<reference evidence="6" key="1">
    <citation type="journal article" date="2014" name="Int. J. Syst. Evol. Microbiol.">
        <title>Complete genome sequence of Corynebacterium casei LMG S-19264T (=DSM 44701T), isolated from a smear-ripened cheese.</title>
        <authorList>
            <consortium name="US DOE Joint Genome Institute (JGI-PGF)"/>
            <person name="Walter F."/>
            <person name="Albersmeier A."/>
            <person name="Kalinowski J."/>
            <person name="Ruckert C."/>
        </authorList>
    </citation>
    <scope>NUCLEOTIDE SEQUENCE</scope>
    <source>
        <strain evidence="6">JCM 30078</strain>
    </source>
</reference>
<dbReference type="RefSeq" id="WP_188981598.1">
    <property type="nucleotide sequence ID" value="NZ_BMPO01000001.1"/>
</dbReference>
<keyword evidence="1 6" id="KW-0489">Methyltransferase</keyword>
<dbReference type="GO" id="GO:0016279">
    <property type="term" value="F:protein-lysine N-methyltransferase activity"/>
    <property type="evidence" value="ECO:0007669"/>
    <property type="project" value="InterPro"/>
</dbReference>
<name>A0A917USP4_9PSED</name>
<protein>
    <submittedName>
        <fullName evidence="6">Methyltransferase</fullName>
    </submittedName>
</protein>
<dbReference type="GO" id="GO:0032259">
    <property type="term" value="P:methylation"/>
    <property type="evidence" value="ECO:0007669"/>
    <property type="project" value="UniProtKB-KW"/>
</dbReference>
<evidence type="ECO:0000256" key="4">
    <source>
        <dbReference type="SAM" id="SignalP"/>
    </source>
</evidence>
<keyword evidence="3" id="KW-0949">S-adenosyl-L-methionine</keyword>
<accession>A0A917USP4</accession>
<dbReference type="PANTHER" id="PTHR13610:SF11">
    <property type="entry name" value="METHYLTRANSFERASE DOMAIN-CONTAINING PROTEIN"/>
    <property type="match status" value="1"/>
</dbReference>
<dbReference type="AlphaFoldDB" id="A0A917USP4"/>
<keyword evidence="4" id="KW-0732">Signal</keyword>
<keyword evidence="2" id="KW-0808">Transferase</keyword>
<dbReference type="InterPro" id="IPR025714">
    <property type="entry name" value="Methyltranfer_dom"/>
</dbReference>
<dbReference type="PANTHER" id="PTHR13610">
    <property type="entry name" value="METHYLTRANSFERASE DOMAIN-CONTAINING PROTEIN"/>
    <property type="match status" value="1"/>
</dbReference>
<dbReference type="Pfam" id="PF13847">
    <property type="entry name" value="Methyltransf_31"/>
    <property type="match status" value="1"/>
</dbReference>
<evidence type="ECO:0000256" key="1">
    <source>
        <dbReference type="ARBA" id="ARBA00022603"/>
    </source>
</evidence>
<organism evidence="6 7">
    <name type="scientific">Pseudomonas matsuisoli</name>
    <dbReference type="NCBI Taxonomy" id="1515666"/>
    <lineage>
        <taxon>Bacteria</taxon>
        <taxon>Pseudomonadati</taxon>
        <taxon>Pseudomonadota</taxon>
        <taxon>Gammaproteobacteria</taxon>
        <taxon>Pseudomonadales</taxon>
        <taxon>Pseudomonadaceae</taxon>
        <taxon>Pseudomonas</taxon>
    </lineage>
</organism>
<sequence length="263" mass="28820">MYRIPRFCLPALLVASLFPVQGVAQTAPKLDVPYVPTPEPVVARMLEMANVQPEDHVVDLGSGDGRIAIASVKDRGAKSALGVDLNPERIEEAEANAQKAGVADKVTFEQGDLFKKDISDANVLTMYLLPRVNMQLRPVILEEMEPGTRIVSHAFSMEDWEADQTDVVDGRYIYLWIVPAKVQGQWQVKNGEQAFTLDLAQTFQNVRGEATVNGRPSTVEGKLDGERLHFTLGEQQFIGIVDGDEIKAVSEGGAVADWSATRS</sequence>
<keyword evidence="7" id="KW-1185">Reference proteome</keyword>
<evidence type="ECO:0000256" key="3">
    <source>
        <dbReference type="ARBA" id="ARBA00022691"/>
    </source>
</evidence>
<dbReference type="InterPro" id="IPR026170">
    <property type="entry name" value="FAM173A/B"/>
</dbReference>
<evidence type="ECO:0000313" key="7">
    <source>
        <dbReference type="Proteomes" id="UP000635983"/>
    </source>
</evidence>
<reference evidence="6" key="2">
    <citation type="submission" date="2020-09" db="EMBL/GenBank/DDBJ databases">
        <authorList>
            <person name="Sun Q."/>
            <person name="Ohkuma M."/>
        </authorList>
    </citation>
    <scope>NUCLEOTIDE SEQUENCE</scope>
    <source>
        <strain evidence="6">JCM 30078</strain>
    </source>
</reference>
<feature type="domain" description="Methyltransferase" evidence="5">
    <location>
        <begin position="54"/>
        <end position="119"/>
    </location>
</feature>
<evidence type="ECO:0000313" key="6">
    <source>
        <dbReference type="EMBL" id="GGJ82489.1"/>
    </source>
</evidence>
<dbReference type="Proteomes" id="UP000635983">
    <property type="component" value="Unassembled WGS sequence"/>
</dbReference>
<proteinExistence type="predicted"/>
<dbReference type="InterPro" id="IPR029063">
    <property type="entry name" value="SAM-dependent_MTases_sf"/>
</dbReference>
<dbReference type="EMBL" id="BMPO01000001">
    <property type="protein sequence ID" value="GGJ82489.1"/>
    <property type="molecule type" value="Genomic_DNA"/>
</dbReference>
<dbReference type="CDD" id="cd02440">
    <property type="entry name" value="AdoMet_MTases"/>
    <property type="match status" value="1"/>
</dbReference>
<dbReference type="Gene3D" id="3.40.50.150">
    <property type="entry name" value="Vaccinia Virus protein VP39"/>
    <property type="match status" value="1"/>
</dbReference>
<comment type="caution">
    <text evidence="6">The sequence shown here is derived from an EMBL/GenBank/DDBJ whole genome shotgun (WGS) entry which is preliminary data.</text>
</comment>
<dbReference type="SUPFAM" id="SSF53335">
    <property type="entry name" value="S-adenosyl-L-methionine-dependent methyltransferases"/>
    <property type="match status" value="1"/>
</dbReference>
<gene>
    <name evidence="6" type="ORF">GCM10009304_05560</name>
</gene>
<feature type="signal peptide" evidence="4">
    <location>
        <begin position="1"/>
        <end position="26"/>
    </location>
</feature>